<comment type="caution">
    <text evidence="2">The sequence shown here is derived from an EMBL/GenBank/DDBJ whole genome shotgun (WGS) entry which is preliminary data.</text>
</comment>
<reference evidence="3" key="1">
    <citation type="journal article" date="2019" name="Int. J. Syst. Evol. Microbiol.">
        <title>The Global Catalogue of Microorganisms (GCM) 10K type strain sequencing project: providing services to taxonomists for standard genome sequencing and annotation.</title>
        <authorList>
            <consortium name="The Broad Institute Genomics Platform"/>
            <consortium name="The Broad Institute Genome Sequencing Center for Infectious Disease"/>
            <person name="Wu L."/>
            <person name="Ma J."/>
        </authorList>
    </citation>
    <scope>NUCLEOTIDE SEQUENCE [LARGE SCALE GENOMIC DNA]</scope>
    <source>
        <strain evidence="3">KCTC 42730</strain>
    </source>
</reference>
<proteinExistence type="predicted"/>
<name>A0ABV7CLG0_9GAMM</name>
<keyword evidence="3" id="KW-1185">Reference proteome</keyword>
<dbReference type="Proteomes" id="UP001595453">
    <property type="component" value="Unassembled WGS sequence"/>
</dbReference>
<evidence type="ECO:0000256" key="1">
    <source>
        <dbReference type="SAM" id="Phobius"/>
    </source>
</evidence>
<feature type="transmembrane region" description="Helical" evidence="1">
    <location>
        <begin position="39"/>
        <end position="62"/>
    </location>
</feature>
<evidence type="ECO:0000313" key="2">
    <source>
        <dbReference type="EMBL" id="MFC3033361.1"/>
    </source>
</evidence>
<organism evidence="2 3">
    <name type="scientific">Pseudoalteromonas fenneropenaei</name>
    <dbReference type="NCBI Taxonomy" id="1737459"/>
    <lineage>
        <taxon>Bacteria</taxon>
        <taxon>Pseudomonadati</taxon>
        <taxon>Pseudomonadota</taxon>
        <taxon>Gammaproteobacteria</taxon>
        <taxon>Alteromonadales</taxon>
        <taxon>Pseudoalteromonadaceae</taxon>
        <taxon>Pseudoalteromonas</taxon>
    </lineage>
</organism>
<feature type="transmembrane region" description="Helical" evidence="1">
    <location>
        <begin position="68"/>
        <end position="86"/>
    </location>
</feature>
<dbReference type="EMBL" id="JBHRSD010000022">
    <property type="protein sequence ID" value="MFC3033361.1"/>
    <property type="molecule type" value="Genomic_DNA"/>
</dbReference>
<gene>
    <name evidence="2" type="ORF">ACFOEE_12610</name>
</gene>
<accession>A0ABV7CLG0</accession>
<keyword evidence="1" id="KW-0812">Transmembrane</keyword>
<dbReference type="RefSeq" id="WP_377124771.1">
    <property type="nucleotide sequence ID" value="NZ_JBHRSD010000022.1"/>
</dbReference>
<evidence type="ECO:0000313" key="3">
    <source>
        <dbReference type="Proteomes" id="UP001595453"/>
    </source>
</evidence>
<keyword evidence="1" id="KW-1133">Transmembrane helix</keyword>
<protein>
    <submittedName>
        <fullName evidence="2">Uncharacterized protein</fullName>
    </submittedName>
</protein>
<sequence length="122" mass="14021">MPSDLQDLILLATFTLMPNDDGNKKLSFLNRIFVMRIKVWRFCSQFVALKLAILTAVFNFLLQHQTLFVFNGVCTVLSMACALNRITADYRIKMMTEQNRLCGLFEGAILYHAFNQSQRSFG</sequence>
<keyword evidence="1" id="KW-0472">Membrane</keyword>